<accession>A0A9W2YQ74</accession>
<keyword evidence="3" id="KW-1185">Reference proteome</keyword>
<organism evidence="3 4">
    <name type="scientific">Biomphalaria glabrata</name>
    <name type="common">Bloodfluke planorb</name>
    <name type="synonym">Freshwater snail</name>
    <dbReference type="NCBI Taxonomy" id="6526"/>
    <lineage>
        <taxon>Eukaryota</taxon>
        <taxon>Metazoa</taxon>
        <taxon>Spiralia</taxon>
        <taxon>Lophotrochozoa</taxon>
        <taxon>Mollusca</taxon>
        <taxon>Gastropoda</taxon>
        <taxon>Heterobranchia</taxon>
        <taxon>Euthyneura</taxon>
        <taxon>Panpulmonata</taxon>
        <taxon>Hygrophila</taxon>
        <taxon>Lymnaeoidea</taxon>
        <taxon>Planorbidae</taxon>
        <taxon>Biomphalaria</taxon>
    </lineage>
</organism>
<evidence type="ECO:0000313" key="4">
    <source>
        <dbReference type="RefSeq" id="XP_055864831.1"/>
    </source>
</evidence>
<reference evidence="4" key="1">
    <citation type="submission" date="2025-08" db="UniProtKB">
        <authorList>
            <consortium name="RefSeq"/>
        </authorList>
    </citation>
    <scope>IDENTIFICATION</scope>
</reference>
<dbReference type="Proteomes" id="UP001165740">
    <property type="component" value="Chromosome 13"/>
</dbReference>
<evidence type="ECO:0000259" key="2">
    <source>
        <dbReference type="SMART" id="SM00409"/>
    </source>
</evidence>
<proteinExistence type="predicted"/>
<name>A0A9W2YQ74_BIOGL</name>
<dbReference type="AlphaFoldDB" id="A0A9W2YQ74"/>
<evidence type="ECO:0000313" key="3">
    <source>
        <dbReference type="Proteomes" id="UP001165740"/>
    </source>
</evidence>
<gene>
    <name evidence="4" type="primary">LOC106076609</name>
</gene>
<dbReference type="SMART" id="SM00409">
    <property type="entry name" value="IG"/>
    <property type="match status" value="2"/>
</dbReference>
<dbReference type="InterPro" id="IPR036179">
    <property type="entry name" value="Ig-like_dom_sf"/>
</dbReference>
<dbReference type="InterPro" id="IPR003599">
    <property type="entry name" value="Ig_sub"/>
</dbReference>
<dbReference type="SUPFAM" id="SSF48726">
    <property type="entry name" value="Immunoglobulin"/>
    <property type="match status" value="1"/>
</dbReference>
<evidence type="ECO:0000256" key="1">
    <source>
        <dbReference type="SAM" id="SignalP"/>
    </source>
</evidence>
<feature type="signal peptide" evidence="1">
    <location>
        <begin position="1"/>
        <end position="16"/>
    </location>
</feature>
<dbReference type="GeneID" id="106076609"/>
<keyword evidence="1" id="KW-0732">Signal</keyword>
<sequence>MNNFIMLLFFLTWAKAQNTKDVFFSKSVVCEGDPVTIICGTRHFYTPSATLLCTKAISLKKLNEKSGEFILLVEYSNRKIFNTFIDVDNDWDIKMYGMPGGSDINLCNTPGIIDAKITVKIAKVRLEDGGIYLCNLKLESREDQNVSTNLIVNRNHSDSQCATKDITEKTQNTRELFLSKSVACEGDPVTIICGTRHFENSTATLLCPRVISLNKFDKKSGQFIFLMEYRNEKTFEKFVDVDNDWDIKMYGMPGGYDINLCNTPGIIDAKITVKIAKVRLEDGGMYLCNLKLQSREDQNVSTNLVVKRNSSDPQCATKDITGKPLTSEAKKKMTTSVEFDVISPDEENSDLKGLTPKSRKEKTTACKEVKDKLSNVITTAGTSTTSGAANVDLEPRSLNVFISTLHLIILNQCFLYLMDLEHIFKYNFMLPVNNT</sequence>
<feature type="domain" description="Immunoglobulin" evidence="2">
    <location>
        <begin position="178"/>
        <end position="307"/>
    </location>
</feature>
<feature type="chain" id="PRO_5040859960" evidence="1">
    <location>
        <begin position="17"/>
        <end position="435"/>
    </location>
</feature>
<protein>
    <submittedName>
        <fullName evidence="4">Uncharacterized protein LOC106076609</fullName>
    </submittedName>
</protein>
<dbReference type="RefSeq" id="XP_055864831.1">
    <property type="nucleotide sequence ID" value="XM_056008856.1"/>
</dbReference>
<feature type="domain" description="Immunoglobulin" evidence="2">
    <location>
        <begin position="24"/>
        <end position="153"/>
    </location>
</feature>